<dbReference type="Proteomes" id="UP001369082">
    <property type="component" value="Unassembled WGS sequence"/>
</dbReference>
<gene>
    <name evidence="1" type="ORF">V6256_12855</name>
</gene>
<name>A0ABU9GT37_9GAMM</name>
<keyword evidence="2" id="KW-1185">Reference proteome</keyword>
<sequence length="50" mass="5691">MPFVIETGKFWDQPIGSSFPSFRKYIGKVLCGLFKTEFDDTVVIGELFAK</sequence>
<dbReference type="RefSeq" id="WP_341598627.1">
    <property type="nucleotide sequence ID" value="NZ_JBAKAZ010000059.1"/>
</dbReference>
<evidence type="ECO:0000313" key="2">
    <source>
        <dbReference type="Proteomes" id="UP001369082"/>
    </source>
</evidence>
<protein>
    <submittedName>
        <fullName evidence="1">Uncharacterized protein</fullName>
    </submittedName>
</protein>
<evidence type="ECO:0000313" key="1">
    <source>
        <dbReference type="EMBL" id="MEL0630499.1"/>
    </source>
</evidence>
<proteinExistence type="predicted"/>
<dbReference type="EMBL" id="JBAKAZ010000059">
    <property type="protein sequence ID" value="MEL0630499.1"/>
    <property type="molecule type" value="Genomic_DNA"/>
</dbReference>
<reference evidence="1 2" key="1">
    <citation type="submission" date="2024-02" db="EMBL/GenBank/DDBJ databases">
        <title>Bacteria isolated from the canopy kelp, Nereocystis luetkeana.</title>
        <authorList>
            <person name="Pfister C.A."/>
            <person name="Younker I.T."/>
            <person name="Light S.H."/>
        </authorList>
    </citation>
    <scope>NUCLEOTIDE SEQUENCE [LARGE SCALE GENOMIC DNA]</scope>
    <source>
        <strain evidence="1 2">TI.1.05</strain>
    </source>
</reference>
<comment type="caution">
    <text evidence="1">The sequence shown here is derived from an EMBL/GenBank/DDBJ whole genome shotgun (WGS) entry which is preliminary data.</text>
</comment>
<organism evidence="1 2">
    <name type="scientific">Psychromonas aquatilis</name>
    <dbReference type="NCBI Taxonomy" id="2005072"/>
    <lineage>
        <taxon>Bacteria</taxon>
        <taxon>Pseudomonadati</taxon>
        <taxon>Pseudomonadota</taxon>
        <taxon>Gammaproteobacteria</taxon>
        <taxon>Alteromonadales</taxon>
        <taxon>Psychromonadaceae</taxon>
        <taxon>Psychromonas</taxon>
    </lineage>
</organism>
<accession>A0ABU9GT37</accession>